<sequence length="384" mass="41146">MKVLVIPMVARSRMGGPWSRAQRVARAFRDAGHEAVLAWGDDGNCVDPIAPALEIPVPSPLGLPEAIARHTFPLASRLGLMGRKPVRSFEEVLWLTGALDERYTRAAVDALRAHIRTARPDVVYSEFSLATVIAARAEGIPCVGSGSQPTTASYASNPRNSAGIRRLLREMGMPAPASSLTILEGVRRRFILSCPTLEPRAGERAVYCGFLDEPPVLTATPRDCVLVYLGAGSVPAGVAVRTGRELAEALGCDVYVAGVAEAIHAVGDQEVTCAPRFDVADLLPRARVFVHHGGQNSMMDALSYEVPQVIVPGRVFERQFNAEAVENVRCGLTVREPKPALIARAARTLVDEPVLTSGIRGLRAELSSLGGVARIVREVEELVG</sequence>
<evidence type="ECO:0000259" key="1">
    <source>
        <dbReference type="Pfam" id="PF06722"/>
    </source>
</evidence>
<dbReference type="PANTHER" id="PTHR48050">
    <property type="entry name" value="STEROL 3-BETA-GLUCOSYLTRANSFERASE"/>
    <property type="match status" value="1"/>
</dbReference>
<keyword evidence="2" id="KW-0808">Transferase</keyword>
<dbReference type="Pfam" id="PF06722">
    <property type="entry name" value="EryCIII-like_C"/>
    <property type="match status" value="1"/>
</dbReference>
<dbReference type="STRING" id="1660.APY09_05020"/>
<dbReference type="InterPro" id="IPR050426">
    <property type="entry name" value="Glycosyltransferase_28"/>
</dbReference>
<dbReference type="Gene3D" id="3.40.50.2000">
    <property type="entry name" value="Glycogen Phosphorylase B"/>
    <property type="match status" value="2"/>
</dbReference>
<reference evidence="2 3" key="1">
    <citation type="submission" date="2018-06" db="EMBL/GenBank/DDBJ databases">
        <authorList>
            <consortium name="Pathogen Informatics"/>
            <person name="Doyle S."/>
        </authorList>
    </citation>
    <scope>NUCLEOTIDE SEQUENCE [LARGE SCALE GENOMIC DNA]</scope>
    <source>
        <strain evidence="2 3">NCTC9935</strain>
    </source>
</reference>
<dbReference type="Proteomes" id="UP000250192">
    <property type="component" value="Unassembled WGS sequence"/>
</dbReference>
<gene>
    <name evidence="2" type="ORF">NCTC9935_00050</name>
</gene>
<name>A0A2X0UFU2_9ACTO</name>
<keyword evidence="3" id="KW-1185">Reference proteome</keyword>
<evidence type="ECO:0000313" key="2">
    <source>
        <dbReference type="EMBL" id="SPT54510.1"/>
    </source>
</evidence>
<feature type="domain" description="Erythromycin biosynthesis protein CIII-like C-terminal" evidence="1">
    <location>
        <begin position="271"/>
        <end position="382"/>
    </location>
</feature>
<organism evidence="2 3">
    <name type="scientific">Schaalia odontolytica</name>
    <dbReference type="NCBI Taxonomy" id="1660"/>
    <lineage>
        <taxon>Bacteria</taxon>
        <taxon>Bacillati</taxon>
        <taxon>Actinomycetota</taxon>
        <taxon>Actinomycetes</taxon>
        <taxon>Actinomycetales</taxon>
        <taxon>Actinomycetaceae</taxon>
        <taxon>Schaalia</taxon>
    </lineage>
</organism>
<protein>
    <submittedName>
        <fullName evidence="2">Glycosyl transferases, related to UDP-glucuronosyltransferase</fullName>
    </submittedName>
</protein>
<accession>A0A2X0UFU2</accession>
<dbReference type="AlphaFoldDB" id="A0A2X0UFU2"/>
<dbReference type="EMBL" id="UAPR01000001">
    <property type="protein sequence ID" value="SPT54510.1"/>
    <property type="molecule type" value="Genomic_DNA"/>
</dbReference>
<proteinExistence type="predicted"/>
<evidence type="ECO:0000313" key="3">
    <source>
        <dbReference type="Proteomes" id="UP000250192"/>
    </source>
</evidence>
<dbReference type="InterPro" id="IPR010610">
    <property type="entry name" value="EryCIII-like_C"/>
</dbReference>
<dbReference type="PANTHER" id="PTHR48050:SF13">
    <property type="entry name" value="STEROL 3-BETA-GLUCOSYLTRANSFERASE UGT80A2"/>
    <property type="match status" value="1"/>
</dbReference>
<dbReference type="GO" id="GO:0016757">
    <property type="term" value="F:glycosyltransferase activity"/>
    <property type="evidence" value="ECO:0007669"/>
    <property type="project" value="UniProtKB-ARBA"/>
</dbReference>
<dbReference type="SUPFAM" id="SSF53756">
    <property type="entry name" value="UDP-Glycosyltransferase/glycogen phosphorylase"/>
    <property type="match status" value="1"/>
</dbReference>